<dbReference type="Gene3D" id="3.40.50.720">
    <property type="entry name" value="NAD(P)-binding Rossmann-like Domain"/>
    <property type="match status" value="1"/>
</dbReference>
<evidence type="ECO:0000256" key="1">
    <source>
        <dbReference type="ARBA" id="ARBA00006484"/>
    </source>
</evidence>
<dbReference type="KEGG" id="bxb:DR64_7658"/>
<dbReference type="PATRIC" id="fig|266265.5.peg.8550"/>
<dbReference type="OrthoDB" id="9178657at2"/>
<dbReference type="STRING" id="266265.Bxe_C0705"/>
<dbReference type="Proteomes" id="UP000001817">
    <property type="component" value="Chromosome 3"/>
</dbReference>
<protein>
    <submittedName>
        <fullName evidence="3">Short-chain dehydrogenase/reductase</fullName>
        <ecNumber evidence="3">1.1.1.100</ecNumber>
    </submittedName>
</protein>
<comment type="similarity">
    <text evidence="1">Belongs to the short-chain dehydrogenases/reductases (SDR) family.</text>
</comment>
<evidence type="ECO:0000313" key="3">
    <source>
        <dbReference type="EMBL" id="ABE36666.1"/>
    </source>
</evidence>
<dbReference type="SUPFAM" id="SSF51735">
    <property type="entry name" value="NAD(P)-binding Rossmann-fold domains"/>
    <property type="match status" value="1"/>
</dbReference>
<accession>Q13GX3</accession>
<dbReference type="GO" id="GO:0004316">
    <property type="term" value="F:3-oxoacyl-[acyl-carrier-protein] reductase (NADPH) activity"/>
    <property type="evidence" value="ECO:0007669"/>
    <property type="project" value="UniProtKB-EC"/>
</dbReference>
<dbReference type="PRINTS" id="PR00080">
    <property type="entry name" value="SDRFAMILY"/>
</dbReference>
<dbReference type="PRINTS" id="PR00081">
    <property type="entry name" value="GDHRDH"/>
</dbReference>
<reference evidence="3 4" key="1">
    <citation type="journal article" date="2006" name="Proc. Natl. Acad. Sci. U.S.A.">
        <title>Burkholderia xenovorans LB400 harbors a multi-replicon, 9.73-Mbp genome shaped for versatility.</title>
        <authorList>
            <person name="Chain P.S."/>
            <person name="Denef V.J."/>
            <person name="Konstantinidis K.T."/>
            <person name="Vergez L.M."/>
            <person name="Agullo L."/>
            <person name="Reyes V.L."/>
            <person name="Hauser L."/>
            <person name="Cordova M."/>
            <person name="Gomez L."/>
            <person name="Gonzalez M."/>
            <person name="Land M."/>
            <person name="Lao V."/>
            <person name="Larimer F."/>
            <person name="LiPuma J.J."/>
            <person name="Mahenthiralingam E."/>
            <person name="Malfatti S.A."/>
            <person name="Marx C.J."/>
            <person name="Parnell J.J."/>
            <person name="Ramette A."/>
            <person name="Richardson P."/>
            <person name="Seeger M."/>
            <person name="Smith D."/>
            <person name="Spilker T."/>
            <person name="Sul W.J."/>
            <person name="Tsoi T.V."/>
            <person name="Ulrich L.E."/>
            <person name="Zhulin I.B."/>
            <person name="Tiedje J.M."/>
        </authorList>
    </citation>
    <scope>NUCLEOTIDE SEQUENCE [LARGE SCALE GENOMIC DNA]</scope>
    <source>
        <strain evidence="3 4">LB400</strain>
    </source>
</reference>
<dbReference type="CDD" id="cd05233">
    <property type="entry name" value="SDR_c"/>
    <property type="match status" value="1"/>
</dbReference>
<dbReference type="EMBL" id="CP000272">
    <property type="protein sequence ID" value="ABE36666.1"/>
    <property type="molecule type" value="Genomic_DNA"/>
</dbReference>
<organism evidence="3 4">
    <name type="scientific">Paraburkholderia xenovorans (strain LB400)</name>
    <dbReference type="NCBI Taxonomy" id="266265"/>
    <lineage>
        <taxon>Bacteria</taxon>
        <taxon>Pseudomonadati</taxon>
        <taxon>Pseudomonadota</taxon>
        <taxon>Betaproteobacteria</taxon>
        <taxon>Burkholderiales</taxon>
        <taxon>Burkholderiaceae</taxon>
        <taxon>Paraburkholderia</taxon>
    </lineage>
</organism>
<dbReference type="InterPro" id="IPR002347">
    <property type="entry name" value="SDR_fam"/>
</dbReference>
<dbReference type="PANTHER" id="PTHR43477">
    <property type="entry name" value="DIHYDROANTICAPSIN 7-DEHYDROGENASE"/>
    <property type="match status" value="1"/>
</dbReference>
<evidence type="ECO:0000256" key="2">
    <source>
        <dbReference type="ARBA" id="ARBA00023002"/>
    </source>
</evidence>
<proteinExistence type="inferred from homology"/>
<keyword evidence="4" id="KW-1185">Reference proteome</keyword>
<evidence type="ECO:0000313" key="4">
    <source>
        <dbReference type="Proteomes" id="UP000001817"/>
    </source>
</evidence>
<dbReference type="RefSeq" id="WP_011493918.1">
    <property type="nucleotide sequence ID" value="NC_007953.1"/>
</dbReference>
<dbReference type="Pfam" id="PF13561">
    <property type="entry name" value="adh_short_C2"/>
    <property type="match status" value="1"/>
</dbReference>
<gene>
    <name evidence="3" type="ORF">Bxe_C0705</name>
</gene>
<keyword evidence="2 3" id="KW-0560">Oxidoreductase</keyword>
<name>Q13GX3_PARXL</name>
<dbReference type="eggNOG" id="COG1028">
    <property type="taxonomic scope" value="Bacteria"/>
</dbReference>
<dbReference type="FunFam" id="3.40.50.720:FF:000084">
    <property type="entry name" value="Short-chain dehydrogenase reductase"/>
    <property type="match status" value="1"/>
</dbReference>
<dbReference type="InterPro" id="IPR036291">
    <property type="entry name" value="NAD(P)-bd_dom_sf"/>
</dbReference>
<dbReference type="InterPro" id="IPR051122">
    <property type="entry name" value="SDR_DHRS6-like"/>
</dbReference>
<dbReference type="KEGG" id="bxe:Bxe_C0705"/>
<dbReference type="AlphaFoldDB" id="Q13GX3"/>
<dbReference type="EC" id="1.1.1.100" evidence="3"/>
<dbReference type="PANTHER" id="PTHR43477:SF1">
    <property type="entry name" value="DIHYDROANTICAPSIN 7-DEHYDROGENASE"/>
    <property type="match status" value="1"/>
</dbReference>
<sequence>MRLERKRTLITAAASGMGAAGTRLFAEHGARVAALDRDGAALQRVVDDVKSRGGEARGFVVDLTHRQATLDTVREAVEWLGGIDVLWNHAGMPAPSNIEDFEFEQYERSINLNVTSAVVISSAILPWMTAQKSGSIIFTSSTSGLVGSALSPLYSAFKSGIVGLTKGLAVRYAAQNVRVNALCPGPVSTPMLHNDFIAGDARFDKEENLKRVISVVPMGRMGEPVEIAHAALWLASDESSFVTGVALPIDGGQTAR</sequence>